<evidence type="ECO:0000259" key="7">
    <source>
        <dbReference type="PROSITE" id="PS50022"/>
    </source>
</evidence>
<evidence type="ECO:0000256" key="1">
    <source>
        <dbReference type="ARBA" id="ARBA00007951"/>
    </source>
</evidence>
<feature type="domain" description="F5/8 type C" evidence="7">
    <location>
        <begin position="539"/>
        <end position="693"/>
    </location>
</feature>
<dbReference type="Pfam" id="PF01120">
    <property type="entry name" value="Alpha_L_fucos"/>
    <property type="match status" value="1"/>
</dbReference>
<evidence type="ECO:0000256" key="2">
    <source>
        <dbReference type="ARBA" id="ARBA00012662"/>
    </source>
</evidence>
<sequence>MFYLKMKQLLFVLTFQLLSIIGFTQQVKAPAPYGTLPGENQVQWQKMEYYMFIHFGPNTFTDKEWGHGDEDPKVFNPTQLDAGQWARTAKAAGMKGIIITAKHHDGFCLWPSKYSTHTVRESAWKNGKGDVLRELSDACRKYGLKFGVYLSPWDRNHPAYGTPEYNTVFANTLTEVLSNYGPVFEQWFDGANGEGPNGKRQVYDWPLFHQTVYRNQPKAVIFSDVGPGCRWVGNENGFAGTTNWSTLNTAGFEPGQKAPSTKVLNQGDEDGKSWVPTEADVSIRPGWFYSAATDDKVKSINHLLNIYYGSVGRNANLLLNVPVDRRGLIHANDSIRLMEFRKVLDQTFANNLAKGTKVAASNVRGGAKQFAANNLADGNYESYWSTDDAVTEASLTIDLAKETAINRIVLQEYIPLGQRVKSFAVEYWDGKKFRELDRQTTIGYKRILTFPVIKTSKVRVNILESKACPVIAEVQLYKAPELLSLPQISRNREGKVSIQSESPDAVVRYTTDGSEPTFSSSHYTQPFDFGSGGIVKAKAFINNGAKASETVSNTYDQASQKWSVAGSDKDKRLDRMIDGDARTFWMSAQSNETSQRPIIIDLGEKLTLKGFSYVPRQDGNTGGIIYQYSFSTSEDRINWTRVVNNAAFANIKNNPVKQDVLFERSYAARFIKLEVLSTVNENDQQITVAEIGVITR</sequence>
<evidence type="ECO:0000313" key="9">
    <source>
        <dbReference type="Proteomes" id="UP001155483"/>
    </source>
</evidence>
<dbReference type="AlphaFoldDB" id="A0A9X2XVD1"/>
<evidence type="ECO:0000256" key="3">
    <source>
        <dbReference type="ARBA" id="ARBA00022729"/>
    </source>
</evidence>
<dbReference type="Gene3D" id="2.60.120.260">
    <property type="entry name" value="Galactose-binding domain-like"/>
    <property type="match status" value="2"/>
</dbReference>
<comment type="similarity">
    <text evidence="1">Belongs to the glycosyl hydrolase 29 family.</text>
</comment>
<organism evidence="8 9">
    <name type="scientific">Paraflavisolibacter caeni</name>
    <dbReference type="NCBI Taxonomy" id="2982496"/>
    <lineage>
        <taxon>Bacteria</taxon>
        <taxon>Pseudomonadati</taxon>
        <taxon>Bacteroidota</taxon>
        <taxon>Chitinophagia</taxon>
        <taxon>Chitinophagales</taxon>
        <taxon>Chitinophagaceae</taxon>
        <taxon>Paraflavisolibacter</taxon>
    </lineage>
</organism>
<name>A0A9X2XVD1_9BACT</name>
<dbReference type="SUPFAM" id="SSF49785">
    <property type="entry name" value="Galactose-binding domain-like"/>
    <property type="match status" value="2"/>
</dbReference>
<reference evidence="8" key="1">
    <citation type="submission" date="2022-09" db="EMBL/GenBank/DDBJ databases">
        <authorList>
            <person name="Yuan C."/>
            <person name="Ke Z."/>
        </authorList>
    </citation>
    <scope>NUCLEOTIDE SEQUENCE</scope>
    <source>
        <strain evidence="8">LB-8</strain>
    </source>
</reference>
<keyword evidence="3 6" id="KW-0732">Signal</keyword>
<accession>A0A9X2XVD1</accession>
<dbReference type="InterPro" id="IPR008979">
    <property type="entry name" value="Galactose-bd-like_sf"/>
</dbReference>
<dbReference type="GO" id="GO:0016139">
    <property type="term" value="P:glycoside catabolic process"/>
    <property type="evidence" value="ECO:0007669"/>
    <property type="project" value="TreeGrafter"/>
</dbReference>
<dbReference type="GO" id="GO:0004560">
    <property type="term" value="F:alpha-L-fucosidase activity"/>
    <property type="evidence" value="ECO:0007669"/>
    <property type="project" value="InterPro"/>
</dbReference>
<dbReference type="PANTHER" id="PTHR10030">
    <property type="entry name" value="ALPHA-L-FUCOSIDASE"/>
    <property type="match status" value="1"/>
</dbReference>
<reference evidence="8" key="2">
    <citation type="submission" date="2023-04" db="EMBL/GenBank/DDBJ databases">
        <title>Paracnuella aquatica gen. nov., sp. nov., a member of the family Chitinophagaceae isolated from a hot spring.</title>
        <authorList>
            <person name="Wang C."/>
        </authorList>
    </citation>
    <scope>NUCLEOTIDE SEQUENCE</scope>
    <source>
        <strain evidence="8">LB-8</strain>
    </source>
</reference>
<feature type="domain" description="F5/8 type C" evidence="7">
    <location>
        <begin position="341"/>
        <end position="479"/>
    </location>
</feature>
<evidence type="ECO:0000256" key="4">
    <source>
        <dbReference type="ARBA" id="ARBA00022801"/>
    </source>
</evidence>
<feature type="chain" id="PRO_5040748744" description="alpha-L-fucosidase" evidence="6">
    <location>
        <begin position="25"/>
        <end position="696"/>
    </location>
</feature>
<proteinExistence type="inferred from homology"/>
<dbReference type="GO" id="GO:0006004">
    <property type="term" value="P:fucose metabolic process"/>
    <property type="evidence" value="ECO:0007669"/>
    <property type="project" value="TreeGrafter"/>
</dbReference>
<dbReference type="PANTHER" id="PTHR10030:SF37">
    <property type="entry name" value="ALPHA-L-FUCOSIDASE-RELATED"/>
    <property type="match status" value="1"/>
</dbReference>
<keyword evidence="9" id="KW-1185">Reference proteome</keyword>
<dbReference type="InterPro" id="IPR057739">
    <property type="entry name" value="Glyco_hydro_29_N"/>
</dbReference>
<keyword evidence="4" id="KW-0378">Hydrolase</keyword>
<dbReference type="PROSITE" id="PS50022">
    <property type="entry name" value="FA58C_3"/>
    <property type="match status" value="2"/>
</dbReference>
<protein>
    <recommendedName>
        <fullName evidence="2">alpha-L-fucosidase</fullName>
        <ecNumber evidence="2">3.2.1.51</ecNumber>
    </recommendedName>
</protein>
<dbReference type="FunFam" id="3.20.20.80:FF:000052">
    <property type="entry name" value="Putative alpha-L-fucosidase 1"/>
    <property type="match status" value="1"/>
</dbReference>
<gene>
    <name evidence="8" type="ORF">OCK74_09020</name>
</gene>
<keyword evidence="5" id="KW-0326">Glycosidase</keyword>
<dbReference type="EMBL" id="JAOTIF010000005">
    <property type="protein sequence ID" value="MCU7549256.1"/>
    <property type="molecule type" value="Genomic_DNA"/>
</dbReference>
<dbReference type="SMART" id="SM00812">
    <property type="entry name" value="Alpha_L_fucos"/>
    <property type="match status" value="1"/>
</dbReference>
<dbReference type="InterPro" id="IPR017853">
    <property type="entry name" value="GH"/>
</dbReference>
<dbReference type="Pfam" id="PF00754">
    <property type="entry name" value="F5_F8_type_C"/>
    <property type="match status" value="2"/>
</dbReference>
<dbReference type="InterPro" id="IPR059177">
    <property type="entry name" value="GH29D-like_dom"/>
</dbReference>
<comment type="caution">
    <text evidence="8">The sequence shown here is derived from an EMBL/GenBank/DDBJ whole genome shotgun (WGS) entry which is preliminary data.</text>
</comment>
<dbReference type="InterPro" id="IPR000421">
    <property type="entry name" value="FA58C"/>
</dbReference>
<feature type="signal peptide" evidence="6">
    <location>
        <begin position="1"/>
        <end position="24"/>
    </location>
</feature>
<dbReference type="Proteomes" id="UP001155483">
    <property type="component" value="Unassembled WGS sequence"/>
</dbReference>
<dbReference type="Gene3D" id="3.20.20.80">
    <property type="entry name" value="Glycosidases"/>
    <property type="match status" value="1"/>
</dbReference>
<dbReference type="SUPFAM" id="SSF51445">
    <property type="entry name" value="(Trans)glycosidases"/>
    <property type="match status" value="1"/>
</dbReference>
<dbReference type="GO" id="GO:0005764">
    <property type="term" value="C:lysosome"/>
    <property type="evidence" value="ECO:0007669"/>
    <property type="project" value="TreeGrafter"/>
</dbReference>
<dbReference type="EC" id="3.2.1.51" evidence="2"/>
<evidence type="ECO:0000313" key="8">
    <source>
        <dbReference type="EMBL" id="MCU7549256.1"/>
    </source>
</evidence>
<evidence type="ECO:0000256" key="6">
    <source>
        <dbReference type="SAM" id="SignalP"/>
    </source>
</evidence>
<dbReference type="Pfam" id="PF13290">
    <property type="entry name" value="CHB_HEX_C_1"/>
    <property type="match status" value="1"/>
</dbReference>
<evidence type="ECO:0000256" key="5">
    <source>
        <dbReference type="ARBA" id="ARBA00023295"/>
    </source>
</evidence>
<dbReference type="InterPro" id="IPR000933">
    <property type="entry name" value="Glyco_hydro_29"/>
</dbReference>